<feature type="region of interest" description="Disordered" evidence="1">
    <location>
        <begin position="93"/>
        <end position="125"/>
    </location>
</feature>
<reference evidence="2 3" key="1">
    <citation type="submission" date="2024-10" db="EMBL/GenBank/DDBJ databases">
        <title>Updated reference genomes for cyclostephanoid diatoms.</title>
        <authorList>
            <person name="Roberts W.R."/>
            <person name="Alverson A.J."/>
        </authorList>
    </citation>
    <scope>NUCLEOTIDE SEQUENCE [LARGE SCALE GENOMIC DNA]</scope>
    <source>
        <strain evidence="2 3">AJA010-31</strain>
    </source>
</reference>
<protein>
    <submittedName>
        <fullName evidence="2">Uncharacterized protein</fullName>
    </submittedName>
</protein>
<feature type="compositionally biased region" description="Low complexity" evidence="1">
    <location>
        <begin position="106"/>
        <end position="122"/>
    </location>
</feature>
<gene>
    <name evidence="2" type="ORF">ACHAWO_007269</name>
</gene>
<dbReference type="InterPro" id="IPR036612">
    <property type="entry name" value="KH_dom_type_1_sf"/>
</dbReference>
<feature type="region of interest" description="Disordered" evidence="1">
    <location>
        <begin position="1"/>
        <end position="54"/>
    </location>
</feature>
<evidence type="ECO:0000313" key="3">
    <source>
        <dbReference type="Proteomes" id="UP001530400"/>
    </source>
</evidence>
<dbReference type="SUPFAM" id="SSF54791">
    <property type="entry name" value="Eukaryotic type KH-domain (KH-domain type I)"/>
    <property type="match status" value="1"/>
</dbReference>
<keyword evidence="3" id="KW-1185">Reference proteome</keyword>
<feature type="compositionally biased region" description="Polar residues" evidence="1">
    <location>
        <begin position="38"/>
        <end position="54"/>
    </location>
</feature>
<evidence type="ECO:0000313" key="2">
    <source>
        <dbReference type="EMBL" id="KAL3767326.1"/>
    </source>
</evidence>
<dbReference type="EMBL" id="JALLPJ020001369">
    <property type="protein sequence ID" value="KAL3767326.1"/>
    <property type="molecule type" value="Genomic_DNA"/>
</dbReference>
<dbReference type="CDD" id="cd00105">
    <property type="entry name" value="KH-I"/>
    <property type="match status" value="1"/>
</dbReference>
<evidence type="ECO:0000256" key="1">
    <source>
        <dbReference type="SAM" id="MobiDB-lite"/>
    </source>
</evidence>
<accession>A0ABD3MTP5</accession>
<proteinExistence type="predicted"/>
<feature type="compositionally biased region" description="Polar residues" evidence="1">
    <location>
        <begin position="18"/>
        <end position="27"/>
    </location>
</feature>
<comment type="caution">
    <text evidence="2">The sequence shown here is derived from an EMBL/GenBank/DDBJ whole genome shotgun (WGS) entry which is preliminary data.</text>
</comment>
<organism evidence="2 3">
    <name type="scientific">Cyclotella atomus</name>
    <dbReference type="NCBI Taxonomy" id="382360"/>
    <lineage>
        <taxon>Eukaryota</taxon>
        <taxon>Sar</taxon>
        <taxon>Stramenopiles</taxon>
        <taxon>Ochrophyta</taxon>
        <taxon>Bacillariophyta</taxon>
        <taxon>Coscinodiscophyceae</taxon>
        <taxon>Thalassiosirophycidae</taxon>
        <taxon>Stephanodiscales</taxon>
        <taxon>Stephanodiscaceae</taxon>
        <taxon>Cyclotella</taxon>
    </lineage>
</organism>
<dbReference type="Proteomes" id="UP001530400">
    <property type="component" value="Unassembled WGS sequence"/>
</dbReference>
<sequence>MIGSGRGGGGGGFGSFPYRSSHQQGTDGPNRGKRGNNKQKSSNNRCSSNQFQSQLDVPVDQRRILVGKNAATLQWLKDVSGANVFVPRQNNNCRVRREDADDSDGAGDISQQQQQHEQQQQHPVRVNTSDLPSLLHAFHEIASLLSKSNDFDKDSISCTVKIRSDNSDTKINGELFVPSDNASESSHGYCLFRGTMGQLQSQFQVYTTETRYDVDNISTIVDNTKFVQSSLADCPWFCKDAPVRNSSLAVSSDNQPSRRLVFVYGSDDTNPRLLYDAISQAMLTAEHDLTSSKSHK</sequence>
<feature type="compositionally biased region" description="Gly residues" evidence="1">
    <location>
        <begin position="1"/>
        <end position="14"/>
    </location>
</feature>
<dbReference type="AlphaFoldDB" id="A0ABD3MTP5"/>
<name>A0ABD3MTP5_9STRA</name>